<protein>
    <submittedName>
        <fullName evidence="2">Uncharacterized protein</fullName>
    </submittedName>
</protein>
<comment type="caution">
    <text evidence="2">The sequence shown here is derived from an EMBL/GenBank/DDBJ whole genome shotgun (WGS) entry which is preliminary data.</text>
</comment>
<evidence type="ECO:0000256" key="1">
    <source>
        <dbReference type="SAM" id="MobiDB-lite"/>
    </source>
</evidence>
<reference evidence="2" key="1">
    <citation type="journal article" date="2019" name="Sci. Rep.">
        <title>Draft genome of Tanacetum cinerariifolium, the natural source of mosquito coil.</title>
        <authorList>
            <person name="Yamashiro T."/>
            <person name="Shiraishi A."/>
            <person name="Satake H."/>
            <person name="Nakayama K."/>
        </authorList>
    </citation>
    <scope>NUCLEOTIDE SEQUENCE</scope>
</reference>
<feature type="compositionally biased region" description="Acidic residues" evidence="1">
    <location>
        <begin position="78"/>
        <end position="134"/>
    </location>
</feature>
<sequence>ESKAYKTYLGYATGSVPPKVSRKFKKASQSKKDSVPVPADEEHVQKGKRVINYSNYMYRHQRASYGNSVEKKRKGGEQENDSEEHESEFEQDTDGSESDSESDQQDGDDEDDDNDDDKSEGDEDRGMDSDDVQD</sequence>
<organism evidence="2">
    <name type="scientific">Tanacetum cinerariifolium</name>
    <name type="common">Dalmatian daisy</name>
    <name type="synonym">Chrysanthemum cinerariifolium</name>
    <dbReference type="NCBI Taxonomy" id="118510"/>
    <lineage>
        <taxon>Eukaryota</taxon>
        <taxon>Viridiplantae</taxon>
        <taxon>Streptophyta</taxon>
        <taxon>Embryophyta</taxon>
        <taxon>Tracheophyta</taxon>
        <taxon>Spermatophyta</taxon>
        <taxon>Magnoliopsida</taxon>
        <taxon>eudicotyledons</taxon>
        <taxon>Gunneridae</taxon>
        <taxon>Pentapetalae</taxon>
        <taxon>asterids</taxon>
        <taxon>campanulids</taxon>
        <taxon>Asterales</taxon>
        <taxon>Asteraceae</taxon>
        <taxon>Asteroideae</taxon>
        <taxon>Anthemideae</taxon>
        <taxon>Anthemidinae</taxon>
        <taxon>Tanacetum</taxon>
    </lineage>
</organism>
<name>A0A699UEG4_TANCI</name>
<dbReference type="EMBL" id="BKCJ011325631">
    <property type="protein sequence ID" value="GFD20890.1"/>
    <property type="molecule type" value="Genomic_DNA"/>
</dbReference>
<feature type="non-terminal residue" evidence="2">
    <location>
        <position position="134"/>
    </location>
</feature>
<feature type="region of interest" description="Disordered" evidence="1">
    <location>
        <begin position="12"/>
        <end position="134"/>
    </location>
</feature>
<feature type="compositionally biased region" description="Basic and acidic residues" evidence="1">
    <location>
        <begin position="30"/>
        <end position="45"/>
    </location>
</feature>
<gene>
    <name evidence="2" type="ORF">Tci_892859</name>
</gene>
<dbReference type="AlphaFoldDB" id="A0A699UEG4"/>
<evidence type="ECO:0000313" key="2">
    <source>
        <dbReference type="EMBL" id="GFD20890.1"/>
    </source>
</evidence>
<feature type="compositionally biased region" description="Basic residues" evidence="1">
    <location>
        <begin position="20"/>
        <end position="29"/>
    </location>
</feature>
<accession>A0A699UEG4</accession>
<proteinExistence type="predicted"/>
<feature type="non-terminal residue" evidence="2">
    <location>
        <position position="1"/>
    </location>
</feature>